<dbReference type="EMBL" id="FNMU01000005">
    <property type="protein sequence ID" value="SDW83147.1"/>
    <property type="molecule type" value="Genomic_DNA"/>
</dbReference>
<evidence type="ECO:0000313" key="4">
    <source>
        <dbReference type="EMBL" id="SDW83147.1"/>
    </source>
</evidence>
<dbReference type="EMBL" id="RJJG01000001">
    <property type="protein sequence ID" value="RNI11041.1"/>
    <property type="molecule type" value="Genomic_DNA"/>
</dbReference>
<dbReference type="GeneID" id="30582175"/>
<evidence type="ECO:0000313" key="7">
    <source>
        <dbReference type="Proteomes" id="UP000267921"/>
    </source>
</evidence>
<gene>
    <name evidence="2" type="ORF">BHR79_00440</name>
    <name evidence="3" type="ORF">EFE40_02365</name>
    <name evidence="4" type="ORF">SAMN04515625_1691</name>
</gene>
<reference evidence="2 5" key="1">
    <citation type="submission" date="2016-10" db="EMBL/GenBank/DDBJ databases">
        <title>Methanohalophilus halophilus.</title>
        <authorList>
            <person name="L'haridon S."/>
        </authorList>
    </citation>
    <scope>NUCLEOTIDE SEQUENCE [LARGE SCALE GENOMIC DNA]</scope>
    <source>
        <strain evidence="2 5">Z-7982</strain>
    </source>
</reference>
<feature type="compositionally biased region" description="Basic residues" evidence="1">
    <location>
        <begin position="1"/>
        <end position="17"/>
    </location>
</feature>
<feature type="compositionally biased region" description="Basic and acidic residues" evidence="1">
    <location>
        <begin position="41"/>
        <end position="50"/>
    </location>
</feature>
<dbReference type="EMBL" id="CP017921">
    <property type="protein sequence ID" value="APH38095.1"/>
    <property type="molecule type" value="Genomic_DNA"/>
</dbReference>
<evidence type="ECO:0000256" key="1">
    <source>
        <dbReference type="SAM" id="MobiDB-lite"/>
    </source>
</evidence>
<reference evidence="4 6" key="2">
    <citation type="submission" date="2016-10" db="EMBL/GenBank/DDBJ databases">
        <authorList>
            <person name="de Groot N.N."/>
        </authorList>
    </citation>
    <scope>NUCLEOTIDE SEQUENCE [LARGE SCALE GENOMIC DNA]</scope>
    <source>
        <strain evidence="4 6">Z-7982</strain>
    </source>
</reference>
<dbReference type="Proteomes" id="UP000267921">
    <property type="component" value="Unassembled WGS sequence"/>
</dbReference>
<evidence type="ECO:0000313" key="5">
    <source>
        <dbReference type="Proteomes" id="UP000186879"/>
    </source>
</evidence>
<dbReference type="Proteomes" id="UP000186879">
    <property type="component" value="Chromosome"/>
</dbReference>
<organism evidence="2 5">
    <name type="scientific">Methanohalophilus halophilus</name>
    <dbReference type="NCBI Taxonomy" id="2177"/>
    <lineage>
        <taxon>Archaea</taxon>
        <taxon>Methanobacteriati</taxon>
        <taxon>Methanobacteriota</taxon>
        <taxon>Stenosarchaea group</taxon>
        <taxon>Methanomicrobia</taxon>
        <taxon>Methanosarcinales</taxon>
        <taxon>Methanosarcinaceae</taxon>
        <taxon>Methanohalophilus</taxon>
    </lineage>
</organism>
<accession>A0A1L3PZR0</accession>
<proteinExistence type="predicted"/>
<dbReference type="Proteomes" id="UP000198669">
    <property type="component" value="Unassembled WGS sequence"/>
</dbReference>
<protein>
    <submittedName>
        <fullName evidence="2">Uncharacterized protein</fullName>
    </submittedName>
</protein>
<evidence type="ECO:0000313" key="2">
    <source>
        <dbReference type="EMBL" id="APH38095.1"/>
    </source>
</evidence>
<dbReference type="RefSeq" id="WP_072560247.1">
    <property type="nucleotide sequence ID" value="NZ_CP017921.1"/>
</dbReference>
<name>A0A1L3PZR0_9EURY</name>
<feature type="region of interest" description="Disordered" evidence="1">
    <location>
        <begin position="1"/>
        <end position="91"/>
    </location>
</feature>
<evidence type="ECO:0000313" key="6">
    <source>
        <dbReference type="Proteomes" id="UP000198669"/>
    </source>
</evidence>
<dbReference type="KEGG" id="mhaz:BHR79_00440"/>
<feature type="compositionally biased region" description="Basic and acidic residues" evidence="1">
    <location>
        <begin position="24"/>
        <end position="34"/>
    </location>
</feature>
<evidence type="ECO:0000313" key="3">
    <source>
        <dbReference type="EMBL" id="RNI11041.1"/>
    </source>
</evidence>
<dbReference type="AlphaFoldDB" id="A0A1L3PZR0"/>
<keyword evidence="5" id="KW-1185">Reference proteome</keyword>
<sequence length="91" mass="10124">MVDKKSKKQPKTSKGKMNKMMTGDGRKNPAKEFAKQMGLDTSKKSKKEPTTAKGMLSKTLTGKGNRNPCKQYAEQMGLDTSKKSRGKKKKK</sequence>
<reference evidence="3 7" key="3">
    <citation type="submission" date="2018-10" db="EMBL/GenBank/DDBJ databases">
        <title>Cultivation of a novel Methanohalophilus strain from Kebrit Deep of the Red Sea and a genomic comparison of members of the genus Methanohalophilus.</title>
        <authorList>
            <person name="Guan Y."/>
            <person name="Ngugi D.K."/>
            <person name="Stingl U."/>
        </authorList>
    </citation>
    <scope>NUCLEOTIDE SEQUENCE [LARGE SCALE GENOMIC DNA]</scope>
    <source>
        <strain evidence="3 7">DSM 3094</strain>
    </source>
</reference>